<proteinExistence type="predicted"/>
<keyword evidence="2" id="KW-1185">Reference proteome</keyword>
<dbReference type="Proteomes" id="UP000784294">
    <property type="component" value="Unassembled WGS sequence"/>
</dbReference>
<dbReference type="EMBL" id="CAAALY010013620">
    <property type="protein sequence ID" value="VEL12048.1"/>
    <property type="molecule type" value="Genomic_DNA"/>
</dbReference>
<protein>
    <submittedName>
        <fullName evidence="1">Uncharacterized protein</fullName>
    </submittedName>
</protein>
<comment type="caution">
    <text evidence="1">The sequence shown here is derived from an EMBL/GenBank/DDBJ whole genome shotgun (WGS) entry which is preliminary data.</text>
</comment>
<organism evidence="1 2">
    <name type="scientific">Protopolystoma xenopodis</name>
    <dbReference type="NCBI Taxonomy" id="117903"/>
    <lineage>
        <taxon>Eukaryota</taxon>
        <taxon>Metazoa</taxon>
        <taxon>Spiralia</taxon>
        <taxon>Lophotrochozoa</taxon>
        <taxon>Platyhelminthes</taxon>
        <taxon>Monogenea</taxon>
        <taxon>Polyopisthocotylea</taxon>
        <taxon>Polystomatidea</taxon>
        <taxon>Polystomatidae</taxon>
        <taxon>Protopolystoma</taxon>
    </lineage>
</organism>
<name>A0A3S4ZI42_9PLAT</name>
<gene>
    <name evidence="1" type="ORF">PXEA_LOCUS5488</name>
</gene>
<evidence type="ECO:0000313" key="1">
    <source>
        <dbReference type="EMBL" id="VEL12048.1"/>
    </source>
</evidence>
<reference evidence="1" key="1">
    <citation type="submission" date="2018-11" db="EMBL/GenBank/DDBJ databases">
        <authorList>
            <consortium name="Pathogen Informatics"/>
        </authorList>
    </citation>
    <scope>NUCLEOTIDE SEQUENCE</scope>
</reference>
<accession>A0A3S4ZI42</accession>
<evidence type="ECO:0000313" key="2">
    <source>
        <dbReference type="Proteomes" id="UP000784294"/>
    </source>
</evidence>
<dbReference type="AlphaFoldDB" id="A0A3S4ZI42"/>
<sequence>MSAAKLSSSVDIGLPIGIRVVAAKEEDVISSPGALVVVPGEEHSRRLWRPKGAKRNNTLNIQEENCAEKSDNEVESIFQI</sequence>